<comment type="similarity">
    <text evidence="1">Belongs to the SAPS family.</text>
</comment>
<dbReference type="Proteomes" id="UP000033140">
    <property type="component" value="Unassembled WGS sequence"/>
</dbReference>
<gene>
    <name evidence="4" type="ORF">G7K_5150-t1</name>
</gene>
<dbReference type="InterPro" id="IPR007587">
    <property type="entry name" value="SAPS"/>
</dbReference>
<keyword evidence="2" id="KW-0131">Cell cycle</keyword>
<dbReference type="GO" id="GO:0019888">
    <property type="term" value="F:protein phosphatase regulator activity"/>
    <property type="evidence" value="ECO:0007669"/>
    <property type="project" value="TreeGrafter"/>
</dbReference>
<dbReference type="EMBL" id="BACD03000040">
    <property type="protein sequence ID" value="GAO51038.1"/>
    <property type="molecule type" value="Genomic_DNA"/>
</dbReference>
<comment type="caution">
    <text evidence="4">The sequence shown here is derived from an EMBL/GenBank/DDBJ whole genome shotgun (WGS) entry which is preliminary data.</text>
</comment>
<sequence>MAFWKFGFGTSISTIESLLDKPDCTLEDLLDEDDLLQETRTHNTKLLEFLRDPVVLGKLLGYVVCEEGDEKQKFKYSYVSCEVLSCEVWSICEAVIENRELLETFWTFLDRPAPLNPLLATYFTRVNEQFLEKKTEDMIPFIQSIPNIVEKMLQHIDTPPIMDLLLKIISMDKSEAGAGVVDWLHDSGLIPKFMAKIDPHQPTDTQTIVADVLKAIIAISANADNQGVIGPNSLSRELVSEETVNKLVDYMLHPTAPNSTTCLTNGVSIVIECIRKNNSDYDQVNLVQLYETHRPATPRDPIYLGTMLAIFASKIPEFQGLLSTPKTVRDAIPTAFGEIKPLGFERFRICELYAELLHCSNMGLLNDPRANSIAKKRDEEREEYIERRRRGSAVSAKRRWGGGDGDSDDELRVEFVEDENEEQERARTPEAMSPASSSGEGEQTQIEEVEVRSKGSESSGSENGEGSASESEEEEDEEDDSSTPRMSIDIGASASALQEFFSDDESEGEELKLQDTVVGDMLKMQFLDHAVLPTILDLFFEYPWNNFLHNVVYDVVQQVLLGSMASGYAKELAIDVFGRGRIIERIFEGQKRSDDSKYRLGYMGHLFLIADEIVKLTERSPPESLPPIIAEKVTSKEWLEYVETVIVPTRARENTMLGGVRPPAPSIPGMTEGGVDNGVFEQMATDMAGMSMEGEEGVEGDEEGSRLGRFGGRLEDDDGDLGNDEFARYMSQQITNDLPDKFGSSDEDEDEDDIIDWTSNETGEFEPRGYHHQGLQPRGHGRPEDFEIESYYEDDDGEDPFGDPAVPLDVEEGIDIGELEPEQIEEAEVEELQNSSDEEVFVDEAEAEVEGAARNTFSMPDVANVERLSEGVSAYDAHVARH</sequence>
<feature type="compositionally biased region" description="Acidic residues" evidence="3">
    <location>
        <begin position="470"/>
        <end position="481"/>
    </location>
</feature>
<accession>A0A0E9NML2</accession>
<evidence type="ECO:0000313" key="5">
    <source>
        <dbReference type="Proteomes" id="UP000033140"/>
    </source>
</evidence>
<dbReference type="PANTHER" id="PTHR12634">
    <property type="entry name" value="SIT4 YEAST -ASSOCIATING PROTEIN-RELATED"/>
    <property type="match status" value="1"/>
</dbReference>
<reference evidence="4 5" key="3">
    <citation type="journal article" date="2015" name="Genome Announc.">
        <title>Draft Genome Sequence of the Archiascomycetous Yeast Saitoella complicata.</title>
        <authorList>
            <person name="Yamauchi K."/>
            <person name="Kondo S."/>
            <person name="Hamamoto M."/>
            <person name="Takahashi Y."/>
            <person name="Ogura Y."/>
            <person name="Hayashi T."/>
            <person name="Nishida H."/>
        </authorList>
    </citation>
    <scope>NUCLEOTIDE SEQUENCE [LARGE SCALE GENOMIC DNA]</scope>
    <source>
        <strain evidence="4 5">NRRL Y-17804</strain>
    </source>
</reference>
<feature type="compositionally biased region" description="Low complexity" evidence="3">
    <location>
        <begin position="456"/>
        <end position="469"/>
    </location>
</feature>
<evidence type="ECO:0000256" key="1">
    <source>
        <dbReference type="ARBA" id="ARBA00006180"/>
    </source>
</evidence>
<feature type="region of interest" description="Disordered" evidence="3">
    <location>
        <begin position="375"/>
        <end position="487"/>
    </location>
</feature>
<dbReference type="OMA" id="ECKSHNP"/>
<feature type="compositionally biased region" description="Basic residues" evidence="3">
    <location>
        <begin position="387"/>
        <end position="400"/>
    </location>
</feature>
<reference evidence="4 5" key="1">
    <citation type="journal article" date="2011" name="J. Gen. Appl. Microbiol.">
        <title>Draft genome sequencing of the enigmatic yeast Saitoella complicata.</title>
        <authorList>
            <person name="Nishida H."/>
            <person name="Hamamoto M."/>
            <person name="Sugiyama J."/>
        </authorList>
    </citation>
    <scope>NUCLEOTIDE SEQUENCE [LARGE SCALE GENOMIC DNA]</scope>
    <source>
        <strain evidence="4 5">NRRL Y-17804</strain>
    </source>
</reference>
<dbReference type="STRING" id="698492.A0A0E9NML2"/>
<dbReference type="GO" id="GO:0005829">
    <property type="term" value="C:cytosol"/>
    <property type="evidence" value="ECO:0007669"/>
    <property type="project" value="TreeGrafter"/>
</dbReference>
<dbReference type="GO" id="GO:0019903">
    <property type="term" value="F:protein phosphatase binding"/>
    <property type="evidence" value="ECO:0007669"/>
    <property type="project" value="InterPro"/>
</dbReference>
<keyword evidence="5" id="KW-1185">Reference proteome</keyword>
<dbReference type="GO" id="GO:0005634">
    <property type="term" value="C:nucleus"/>
    <property type="evidence" value="ECO:0007669"/>
    <property type="project" value="TreeGrafter"/>
</dbReference>
<evidence type="ECO:0000313" key="4">
    <source>
        <dbReference type="EMBL" id="GAO51038.1"/>
    </source>
</evidence>
<dbReference type="AlphaFoldDB" id="A0A0E9NML2"/>
<organism evidence="4 5">
    <name type="scientific">Saitoella complicata (strain BCRC 22490 / CBS 7301 / JCM 7358 / NBRC 10748 / NRRL Y-17804)</name>
    <dbReference type="NCBI Taxonomy" id="698492"/>
    <lineage>
        <taxon>Eukaryota</taxon>
        <taxon>Fungi</taxon>
        <taxon>Dikarya</taxon>
        <taxon>Ascomycota</taxon>
        <taxon>Taphrinomycotina</taxon>
        <taxon>Taphrinomycotina incertae sedis</taxon>
        <taxon>Saitoella</taxon>
    </lineage>
</organism>
<evidence type="ECO:0008006" key="6">
    <source>
        <dbReference type="Google" id="ProtNLM"/>
    </source>
</evidence>
<protein>
    <recommendedName>
        <fullName evidence="6">SIT4 phosphatase-associated protein</fullName>
    </recommendedName>
</protein>
<evidence type="ECO:0000256" key="2">
    <source>
        <dbReference type="ARBA" id="ARBA00023306"/>
    </source>
</evidence>
<reference evidence="4 5" key="2">
    <citation type="journal article" date="2014" name="J. Gen. Appl. Microbiol.">
        <title>The early diverging ascomycetous budding yeast Saitoella complicata has three histone deacetylases belonging to the Clr6, Hos2, and Rpd3 lineages.</title>
        <authorList>
            <person name="Nishida H."/>
            <person name="Matsumoto T."/>
            <person name="Kondo S."/>
            <person name="Hamamoto M."/>
            <person name="Yoshikawa H."/>
        </authorList>
    </citation>
    <scope>NUCLEOTIDE SEQUENCE [LARGE SCALE GENOMIC DNA]</scope>
    <source>
        <strain evidence="4 5">NRRL Y-17804</strain>
    </source>
</reference>
<feature type="compositionally biased region" description="Polar residues" evidence="3">
    <location>
        <begin position="434"/>
        <end position="446"/>
    </location>
</feature>
<feature type="region of interest" description="Disordered" evidence="3">
    <location>
        <begin position="761"/>
        <end position="784"/>
    </location>
</feature>
<evidence type="ECO:0000256" key="3">
    <source>
        <dbReference type="SAM" id="MobiDB-lite"/>
    </source>
</evidence>
<dbReference type="PANTHER" id="PTHR12634:SF8">
    <property type="entry name" value="FIERY MOUNTAIN, ISOFORM D"/>
    <property type="match status" value="1"/>
</dbReference>
<name>A0A0E9NML2_SAICN</name>
<proteinExistence type="inferred from homology"/>
<dbReference type="Pfam" id="PF04499">
    <property type="entry name" value="SAPS"/>
    <property type="match status" value="1"/>
</dbReference>